<evidence type="ECO:0000259" key="2">
    <source>
        <dbReference type="Pfam" id="PF00905"/>
    </source>
</evidence>
<name>D9XFM1_STRVT</name>
<dbReference type="PANTHER" id="PTHR30627">
    <property type="entry name" value="PEPTIDOGLYCAN D,D-TRANSPEPTIDASE"/>
    <property type="match status" value="1"/>
</dbReference>
<dbReference type="GO" id="GO:0005886">
    <property type="term" value="C:plasma membrane"/>
    <property type="evidence" value="ECO:0007669"/>
    <property type="project" value="TreeGrafter"/>
</dbReference>
<dbReference type="Proteomes" id="UP000004184">
    <property type="component" value="Unassembled WGS sequence"/>
</dbReference>
<dbReference type="GO" id="GO:0008658">
    <property type="term" value="F:penicillin binding"/>
    <property type="evidence" value="ECO:0007669"/>
    <property type="project" value="InterPro"/>
</dbReference>
<dbReference type="PANTHER" id="PTHR30627:SF24">
    <property type="entry name" value="PENICILLIN-BINDING PROTEIN 4B"/>
    <property type="match status" value="1"/>
</dbReference>
<dbReference type="Pfam" id="PF05223">
    <property type="entry name" value="MecA_N"/>
    <property type="match status" value="1"/>
</dbReference>
<accession>D9XFM1</accession>
<sequence>MGKGVKVAVIGGVFAVMVGGAGYGAYNLVSALNGDGGTSGASAEKRSGPPGKDEVEETTAKFFAAWQKGTVATAASYTNNDAAADRLLTAFADDAHITEVKITPGRAKGTTVPYTVKAKVSYDGKSKPLSYKSELTVVRGVTTGRALVDWQPSVVHPELKKDDTLVTEQSASPPIEAVGRDGSALTKEKYPSLGPVLDALREKYGEKAGGTPGIELVVRHNGNGAPDSPLLTLAEGKPGKLTTTISPSAQAAAEKAVKRFDESSVVAVKPTTGEVLAVANNRTDGFNAAFQGQAAPGSTMKIMTAAMLIDNGVTSMNGPAPCPSDAMWQGQTFKNLQGMKPDENATLAGSFMRSCNTAFIKLIDEKPLTDASLTEEAEERFGLGRDNWKTGVASFDGRVPTVSGPDRAAGAIGQGQVQMSPLNMASVTATAITGTFRQPYLVSPELDDRELARAEGLKASTAAQLKQMMRLTATQGTAQEAMRGLGGDIGAKTGSAEVDGNAKSNSWFTGFRGDIAAAAMTEEGGHGGDAAGPIVAAVLRTGG</sequence>
<dbReference type="InterPro" id="IPR012338">
    <property type="entry name" value="Beta-lactam/transpept-like"/>
</dbReference>
<keyword evidence="1" id="KW-0472">Membrane</keyword>
<evidence type="ECO:0000259" key="3">
    <source>
        <dbReference type="Pfam" id="PF05223"/>
    </source>
</evidence>
<feature type="domain" description="Penicillin-binding protein transpeptidase" evidence="2">
    <location>
        <begin position="264"/>
        <end position="539"/>
    </location>
</feature>
<dbReference type="STRING" id="591159.SSQG_03242"/>
<feature type="domain" description="NTF2-like N-terminal transpeptidase" evidence="3">
    <location>
        <begin position="56"/>
        <end position="163"/>
    </location>
</feature>
<evidence type="ECO:0000313" key="4">
    <source>
        <dbReference type="EMBL" id="EFL32724.1"/>
    </source>
</evidence>
<keyword evidence="1" id="KW-1133">Transmembrane helix</keyword>
<dbReference type="eggNOG" id="COG0768">
    <property type="taxonomic scope" value="Bacteria"/>
</dbReference>
<dbReference type="InterPro" id="IPR001460">
    <property type="entry name" value="PCN-bd_Tpept"/>
</dbReference>
<dbReference type="SUPFAM" id="SSF56601">
    <property type="entry name" value="beta-lactamase/transpeptidase-like"/>
    <property type="match status" value="1"/>
</dbReference>
<evidence type="ECO:0000256" key="1">
    <source>
        <dbReference type="SAM" id="Phobius"/>
    </source>
</evidence>
<dbReference type="GO" id="GO:0046677">
    <property type="term" value="P:response to antibiotic"/>
    <property type="evidence" value="ECO:0007669"/>
    <property type="project" value="InterPro"/>
</dbReference>
<protein>
    <submittedName>
        <fullName evidence="4">Penicillin-binding protein transpeptidase</fullName>
    </submittedName>
</protein>
<dbReference type="AlphaFoldDB" id="D9XFM1"/>
<feature type="transmembrane region" description="Helical" evidence="1">
    <location>
        <begin position="7"/>
        <end position="26"/>
    </location>
</feature>
<dbReference type="HOGENOM" id="CLU_025328_0_0_11"/>
<dbReference type="GO" id="GO:0071972">
    <property type="term" value="F:peptidoglycan L,D-transpeptidase activity"/>
    <property type="evidence" value="ECO:0007669"/>
    <property type="project" value="TreeGrafter"/>
</dbReference>
<dbReference type="FunFam" id="3.40.710.10:FF:000061">
    <property type="entry name" value="Penicillin-binding protein A"/>
    <property type="match status" value="1"/>
</dbReference>
<dbReference type="GO" id="GO:0071555">
    <property type="term" value="P:cell wall organization"/>
    <property type="evidence" value="ECO:0007669"/>
    <property type="project" value="TreeGrafter"/>
</dbReference>
<dbReference type="Pfam" id="PF00905">
    <property type="entry name" value="Transpeptidase"/>
    <property type="match status" value="1"/>
</dbReference>
<keyword evidence="5" id="KW-1185">Reference proteome</keyword>
<gene>
    <name evidence="4" type="ORF">SSQG_03242</name>
</gene>
<dbReference type="OrthoDB" id="5241017at2"/>
<dbReference type="EMBL" id="GG657757">
    <property type="protein sequence ID" value="EFL32724.1"/>
    <property type="molecule type" value="Genomic_DNA"/>
</dbReference>
<reference evidence="5" key="1">
    <citation type="submission" date="2009-02" db="EMBL/GenBank/DDBJ databases">
        <title>Annotation of Streptomyces viridochromogenes strain DSM 40736.</title>
        <authorList>
            <consortium name="The Broad Institute Genome Sequencing Platform"/>
            <consortium name="Broad Institute Microbial Sequencing Center"/>
            <person name="Fischbach M."/>
            <person name="Godfrey P."/>
            <person name="Ward D."/>
            <person name="Young S."/>
            <person name="Zeng Q."/>
            <person name="Koehrsen M."/>
            <person name="Alvarado L."/>
            <person name="Berlin A.M."/>
            <person name="Bochicchio J."/>
            <person name="Borenstein D."/>
            <person name="Chapman S.B."/>
            <person name="Chen Z."/>
            <person name="Engels R."/>
            <person name="Freedman E."/>
            <person name="Gellesch M."/>
            <person name="Goldberg J."/>
            <person name="Griggs A."/>
            <person name="Gujja S."/>
            <person name="Heilman E.R."/>
            <person name="Heiman D.I."/>
            <person name="Hepburn T.A."/>
            <person name="Howarth C."/>
            <person name="Jen D."/>
            <person name="Larson L."/>
            <person name="Lewis B."/>
            <person name="Mehta T."/>
            <person name="Park D."/>
            <person name="Pearson M."/>
            <person name="Richards J."/>
            <person name="Roberts A."/>
            <person name="Saif S."/>
            <person name="Shea T.D."/>
            <person name="Shenoy N."/>
            <person name="Sisk P."/>
            <person name="Stolte C."/>
            <person name="Sykes S.N."/>
            <person name="Thomson T."/>
            <person name="Walk T."/>
            <person name="White J."/>
            <person name="Yandava C."/>
            <person name="Straight P."/>
            <person name="Clardy J."/>
            <person name="Hung D."/>
            <person name="Kolter R."/>
            <person name="Mekalanos J."/>
            <person name="Walker S."/>
            <person name="Walsh C.T."/>
            <person name="Wieland-Brown L.C."/>
            <person name="Haas B."/>
            <person name="Nusbaum C."/>
            <person name="Birren B."/>
        </authorList>
    </citation>
    <scope>NUCLEOTIDE SEQUENCE [LARGE SCALE GENOMIC DNA]</scope>
    <source>
        <strain evidence="5">DSM 40736 / JCM 4977 / BCRC 1201 / Tue 494</strain>
    </source>
</reference>
<evidence type="ECO:0000313" key="5">
    <source>
        <dbReference type="Proteomes" id="UP000004184"/>
    </source>
</evidence>
<dbReference type="RefSeq" id="WP_003990836.1">
    <property type="nucleotide sequence ID" value="NZ_GG657757.1"/>
</dbReference>
<dbReference type="Gene3D" id="3.40.710.10">
    <property type="entry name" value="DD-peptidase/beta-lactamase superfamily"/>
    <property type="match status" value="1"/>
</dbReference>
<dbReference type="InterPro" id="IPR007887">
    <property type="entry name" value="MecA_N"/>
</dbReference>
<organism evidence="4 5">
    <name type="scientific">Streptomyces viridochromogenes (strain DSM 40736 / JCM 4977 / BCRC 1201 / Tue 494)</name>
    <dbReference type="NCBI Taxonomy" id="591159"/>
    <lineage>
        <taxon>Bacteria</taxon>
        <taxon>Bacillati</taxon>
        <taxon>Actinomycetota</taxon>
        <taxon>Actinomycetes</taxon>
        <taxon>Kitasatosporales</taxon>
        <taxon>Streptomycetaceae</taxon>
        <taxon>Streptomyces</taxon>
    </lineage>
</organism>
<proteinExistence type="predicted"/>
<keyword evidence="1" id="KW-0812">Transmembrane</keyword>
<dbReference type="InterPro" id="IPR050515">
    <property type="entry name" value="Beta-lactam/transpept"/>
</dbReference>